<dbReference type="GO" id="GO:0009055">
    <property type="term" value="F:electron transfer activity"/>
    <property type="evidence" value="ECO:0007669"/>
    <property type="project" value="InterPro"/>
</dbReference>
<comment type="similarity">
    <text evidence="9">Belongs to the early nodulin-like (ENODL) family.</text>
</comment>
<feature type="compositionally biased region" description="Low complexity" evidence="10">
    <location>
        <begin position="177"/>
        <end position="192"/>
    </location>
</feature>
<evidence type="ECO:0000256" key="7">
    <source>
        <dbReference type="ARBA" id="ARBA00023180"/>
    </source>
</evidence>
<organism evidence="13 14">
    <name type="scientific">Perilla frutescens var. hirtella</name>
    <name type="common">Perilla citriodora</name>
    <name type="synonym">Perilla setoyensis</name>
    <dbReference type="NCBI Taxonomy" id="608512"/>
    <lineage>
        <taxon>Eukaryota</taxon>
        <taxon>Viridiplantae</taxon>
        <taxon>Streptophyta</taxon>
        <taxon>Embryophyta</taxon>
        <taxon>Tracheophyta</taxon>
        <taxon>Spermatophyta</taxon>
        <taxon>Magnoliopsida</taxon>
        <taxon>eudicotyledons</taxon>
        <taxon>Gunneridae</taxon>
        <taxon>Pentapetalae</taxon>
        <taxon>asterids</taxon>
        <taxon>lamiids</taxon>
        <taxon>Lamiales</taxon>
        <taxon>Lamiaceae</taxon>
        <taxon>Nepetoideae</taxon>
        <taxon>Elsholtzieae</taxon>
        <taxon>Perilla</taxon>
    </lineage>
</organism>
<keyword evidence="8" id="KW-0449">Lipoprotein</keyword>
<evidence type="ECO:0000256" key="9">
    <source>
        <dbReference type="ARBA" id="ARBA00035011"/>
    </source>
</evidence>
<feature type="compositionally biased region" description="Pro residues" evidence="10">
    <location>
        <begin position="149"/>
        <end position="164"/>
    </location>
</feature>
<evidence type="ECO:0000256" key="6">
    <source>
        <dbReference type="ARBA" id="ARBA00023157"/>
    </source>
</evidence>
<evidence type="ECO:0000256" key="5">
    <source>
        <dbReference type="ARBA" id="ARBA00023136"/>
    </source>
</evidence>
<keyword evidence="3" id="KW-0336">GPI-anchor</keyword>
<dbReference type="AlphaFoldDB" id="A0AAD4PCR2"/>
<accession>A0AAD4PCR2</accession>
<reference evidence="13 14" key="1">
    <citation type="journal article" date="2021" name="Nat. Commun.">
        <title>Incipient diploidization of the medicinal plant Perilla within 10,000 years.</title>
        <authorList>
            <person name="Zhang Y."/>
            <person name="Shen Q."/>
            <person name="Leng L."/>
            <person name="Zhang D."/>
            <person name="Chen S."/>
            <person name="Shi Y."/>
            <person name="Ning Z."/>
            <person name="Chen S."/>
        </authorList>
    </citation>
    <scope>NUCLEOTIDE SEQUENCE [LARGE SCALE GENOMIC DNA]</scope>
    <source>
        <strain evidence="14">cv. PC099</strain>
    </source>
</reference>
<dbReference type="InterPro" id="IPR008972">
    <property type="entry name" value="Cupredoxin"/>
</dbReference>
<dbReference type="PROSITE" id="PS51485">
    <property type="entry name" value="PHYTOCYANIN"/>
    <property type="match status" value="1"/>
</dbReference>
<evidence type="ECO:0000256" key="11">
    <source>
        <dbReference type="SAM" id="SignalP"/>
    </source>
</evidence>
<dbReference type="PANTHER" id="PTHR33021">
    <property type="entry name" value="BLUE COPPER PROTEIN"/>
    <property type="match status" value="1"/>
</dbReference>
<evidence type="ECO:0000256" key="8">
    <source>
        <dbReference type="ARBA" id="ARBA00023288"/>
    </source>
</evidence>
<dbReference type="CDD" id="cd11019">
    <property type="entry name" value="OsENODL1_like"/>
    <property type="match status" value="1"/>
</dbReference>
<keyword evidence="6" id="KW-1015">Disulfide bond</keyword>
<protein>
    <recommendedName>
        <fullName evidence="12">Phytocyanin domain-containing protein</fullName>
    </recommendedName>
</protein>
<dbReference type="GO" id="GO:0005886">
    <property type="term" value="C:plasma membrane"/>
    <property type="evidence" value="ECO:0007669"/>
    <property type="project" value="UniProtKB-SubCell"/>
</dbReference>
<dbReference type="Proteomes" id="UP001190926">
    <property type="component" value="Unassembled WGS sequence"/>
</dbReference>
<feature type="region of interest" description="Disordered" evidence="10">
    <location>
        <begin position="137"/>
        <end position="198"/>
    </location>
</feature>
<comment type="caution">
    <text evidence="13">The sequence shown here is derived from an EMBL/GenBank/DDBJ whole genome shotgun (WGS) entry which is preliminary data.</text>
</comment>
<evidence type="ECO:0000313" key="13">
    <source>
        <dbReference type="EMBL" id="KAH6835539.1"/>
    </source>
</evidence>
<evidence type="ECO:0000256" key="1">
    <source>
        <dbReference type="ARBA" id="ARBA00004609"/>
    </source>
</evidence>
<evidence type="ECO:0000259" key="12">
    <source>
        <dbReference type="PROSITE" id="PS51485"/>
    </source>
</evidence>
<dbReference type="Gene3D" id="2.60.40.420">
    <property type="entry name" value="Cupredoxins - blue copper proteins"/>
    <property type="match status" value="1"/>
</dbReference>
<evidence type="ECO:0000313" key="14">
    <source>
        <dbReference type="Proteomes" id="UP001190926"/>
    </source>
</evidence>
<dbReference type="GO" id="GO:0098552">
    <property type="term" value="C:side of membrane"/>
    <property type="evidence" value="ECO:0007669"/>
    <property type="project" value="UniProtKB-KW"/>
</dbReference>
<keyword evidence="4 11" id="KW-0732">Signal</keyword>
<evidence type="ECO:0000256" key="4">
    <source>
        <dbReference type="ARBA" id="ARBA00022729"/>
    </source>
</evidence>
<keyword evidence="2" id="KW-1003">Cell membrane</keyword>
<dbReference type="InterPro" id="IPR041846">
    <property type="entry name" value="ENL_dom"/>
</dbReference>
<evidence type="ECO:0000256" key="10">
    <source>
        <dbReference type="SAM" id="MobiDB-lite"/>
    </source>
</evidence>
<dbReference type="FunFam" id="2.60.40.420:FF:000010">
    <property type="entry name" value="Early nodulin-like protein 1"/>
    <property type="match status" value="1"/>
</dbReference>
<dbReference type="SUPFAM" id="SSF49503">
    <property type="entry name" value="Cupredoxins"/>
    <property type="match status" value="1"/>
</dbReference>
<name>A0AAD4PCR2_PERFH</name>
<feature type="domain" description="Phytocyanin" evidence="12">
    <location>
        <begin position="28"/>
        <end position="132"/>
    </location>
</feature>
<keyword evidence="7" id="KW-0325">Glycoprotein</keyword>
<dbReference type="InterPro" id="IPR003245">
    <property type="entry name" value="Phytocyanin_dom"/>
</dbReference>
<keyword evidence="5" id="KW-0472">Membrane</keyword>
<evidence type="ECO:0000256" key="3">
    <source>
        <dbReference type="ARBA" id="ARBA00022622"/>
    </source>
</evidence>
<dbReference type="InterPro" id="IPR039391">
    <property type="entry name" value="Phytocyanin-like"/>
</dbReference>
<dbReference type="EMBL" id="SDAM02000034">
    <property type="protein sequence ID" value="KAH6835539.1"/>
    <property type="molecule type" value="Genomic_DNA"/>
</dbReference>
<feature type="chain" id="PRO_5041948740" description="Phytocyanin domain-containing protein" evidence="11">
    <location>
        <begin position="28"/>
        <end position="219"/>
    </location>
</feature>
<keyword evidence="14" id="KW-1185">Reference proteome</keyword>
<proteinExistence type="inferred from homology"/>
<feature type="signal peptide" evidence="11">
    <location>
        <begin position="1"/>
        <end position="27"/>
    </location>
</feature>
<evidence type="ECO:0000256" key="2">
    <source>
        <dbReference type="ARBA" id="ARBA00022475"/>
    </source>
</evidence>
<sequence>MAPTNQQVTGVVVSLVSVLFLIQRCHAFEFKVGGSQGWTLPTDPNAAIYNQWASKNRFQIGDSLLFVYSADHDSVLHVTKDDYDNCSVEKPLDKFTDGHSVYKFNQSGPHYFISGVAENCHKNEKLIVVVLANRTNHGDHSNGTTVDQSPPPSPYEDLSPPSPAPAGEESPSPPPSEETNPTPAPSEESSPPKNAVSSVAASLVGTIALFFGSSLVLAI</sequence>
<gene>
    <name evidence="13" type="ORF">C2S53_015632</name>
</gene>
<dbReference type="Pfam" id="PF02298">
    <property type="entry name" value="Cu_bind_like"/>
    <property type="match status" value="1"/>
</dbReference>
<dbReference type="PANTHER" id="PTHR33021:SF253">
    <property type="entry name" value="EARLY NODULIN-LIKE PROTEIN 9"/>
    <property type="match status" value="1"/>
</dbReference>
<comment type="subcellular location">
    <subcellularLocation>
        <location evidence="1">Cell membrane</location>
        <topology evidence="1">Lipid-anchor</topology>
        <topology evidence="1">GPI-anchor</topology>
    </subcellularLocation>
</comment>